<accession>A0A9W6WGP0</accession>
<protein>
    <submittedName>
        <fullName evidence="1">Unnamed protein product</fullName>
    </submittedName>
</protein>
<dbReference type="AlphaFoldDB" id="A0A9W6WGP0"/>
<organism evidence="1 2">
    <name type="scientific">Candida boidinii</name>
    <name type="common">Yeast</name>
    <dbReference type="NCBI Taxonomy" id="5477"/>
    <lineage>
        <taxon>Eukaryota</taxon>
        <taxon>Fungi</taxon>
        <taxon>Dikarya</taxon>
        <taxon>Ascomycota</taxon>
        <taxon>Saccharomycotina</taxon>
        <taxon>Pichiomycetes</taxon>
        <taxon>Pichiales</taxon>
        <taxon>Pichiaceae</taxon>
        <taxon>Ogataea</taxon>
        <taxon>Ogataea/Candida clade</taxon>
    </lineage>
</organism>
<keyword evidence="2" id="KW-1185">Reference proteome</keyword>
<evidence type="ECO:0000313" key="2">
    <source>
        <dbReference type="Proteomes" id="UP001165120"/>
    </source>
</evidence>
<evidence type="ECO:0000313" key="1">
    <source>
        <dbReference type="EMBL" id="GME69718.1"/>
    </source>
</evidence>
<proteinExistence type="predicted"/>
<sequence length="84" mass="9476">MGERVEAMKKTYYDYLEDPNGITSGFISLDMNKGNVNINNNRINEEDKTIPGEDTDNNNDVNMLINSNNLEEVGDTVLLSQYLS</sequence>
<comment type="caution">
    <text evidence="1">The sequence shown here is derived from an EMBL/GenBank/DDBJ whole genome shotgun (WGS) entry which is preliminary data.</text>
</comment>
<gene>
    <name evidence="1" type="ORF">Cboi02_000251500</name>
</gene>
<dbReference type="Proteomes" id="UP001165120">
    <property type="component" value="Unassembled WGS sequence"/>
</dbReference>
<reference evidence="1" key="1">
    <citation type="submission" date="2023-04" db="EMBL/GenBank/DDBJ databases">
        <title>Candida boidinii NBRC 10035.</title>
        <authorList>
            <person name="Ichikawa N."/>
            <person name="Sato H."/>
            <person name="Tonouchi N."/>
        </authorList>
    </citation>
    <scope>NUCLEOTIDE SEQUENCE</scope>
    <source>
        <strain evidence="1">NBRC 10035</strain>
    </source>
</reference>
<dbReference type="EMBL" id="BSXN01000759">
    <property type="protein sequence ID" value="GME69718.1"/>
    <property type="molecule type" value="Genomic_DNA"/>
</dbReference>
<name>A0A9W6WGP0_CANBO</name>